<proteinExistence type="predicted"/>
<reference evidence="1" key="1">
    <citation type="submission" date="2020-08" db="EMBL/GenBank/DDBJ databases">
        <title>Multicomponent nature underlies the extraordinary mechanical properties of spider dragline silk.</title>
        <authorList>
            <person name="Kono N."/>
            <person name="Nakamura H."/>
            <person name="Mori M."/>
            <person name="Yoshida Y."/>
            <person name="Ohtoshi R."/>
            <person name="Malay A.D."/>
            <person name="Moran D.A.P."/>
            <person name="Tomita M."/>
            <person name="Numata K."/>
            <person name="Arakawa K."/>
        </authorList>
    </citation>
    <scope>NUCLEOTIDE SEQUENCE</scope>
</reference>
<sequence length="84" mass="9819">MGEGLYINVTLFSYTRAFGDESRNFVSHSQLTTTPELEPSLLTSIPHHREDVSSLERFNVHRCPTRWFWCWARAHDMICHDAIP</sequence>
<accession>A0A8X6T128</accession>
<name>A0A8X6T128_TRICX</name>
<keyword evidence="2" id="KW-1185">Reference proteome</keyword>
<evidence type="ECO:0000313" key="2">
    <source>
        <dbReference type="Proteomes" id="UP000887159"/>
    </source>
</evidence>
<dbReference type="AlphaFoldDB" id="A0A8X6T128"/>
<protein>
    <submittedName>
        <fullName evidence="1">Uncharacterized protein</fullName>
    </submittedName>
</protein>
<evidence type="ECO:0000313" key="1">
    <source>
        <dbReference type="EMBL" id="GFY19182.1"/>
    </source>
</evidence>
<dbReference type="Proteomes" id="UP000887159">
    <property type="component" value="Unassembled WGS sequence"/>
</dbReference>
<comment type="caution">
    <text evidence="1">The sequence shown here is derived from an EMBL/GenBank/DDBJ whole genome shotgun (WGS) entry which is preliminary data.</text>
</comment>
<organism evidence="1 2">
    <name type="scientific">Trichonephila clavipes</name>
    <name type="common">Golden silk orbweaver</name>
    <name type="synonym">Nephila clavipes</name>
    <dbReference type="NCBI Taxonomy" id="2585209"/>
    <lineage>
        <taxon>Eukaryota</taxon>
        <taxon>Metazoa</taxon>
        <taxon>Ecdysozoa</taxon>
        <taxon>Arthropoda</taxon>
        <taxon>Chelicerata</taxon>
        <taxon>Arachnida</taxon>
        <taxon>Araneae</taxon>
        <taxon>Araneomorphae</taxon>
        <taxon>Entelegynae</taxon>
        <taxon>Araneoidea</taxon>
        <taxon>Nephilidae</taxon>
        <taxon>Trichonephila</taxon>
    </lineage>
</organism>
<dbReference type="EMBL" id="BMAU01021351">
    <property type="protein sequence ID" value="GFY19182.1"/>
    <property type="molecule type" value="Genomic_DNA"/>
</dbReference>
<gene>
    <name evidence="1" type="ORF">TNCV_4225461</name>
</gene>